<feature type="domain" description="Aldehyde oxidase/xanthine dehydrogenase a/b hammerhead" evidence="3">
    <location>
        <begin position="19"/>
        <end position="122"/>
    </location>
</feature>
<accession>A0A9Q3YZE5</accession>
<dbReference type="SUPFAM" id="SSF54665">
    <property type="entry name" value="CO dehydrogenase molybdoprotein N-domain-like"/>
    <property type="match status" value="1"/>
</dbReference>
<evidence type="ECO:0000256" key="2">
    <source>
        <dbReference type="ARBA" id="ARBA00023002"/>
    </source>
</evidence>
<dbReference type="PANTHER" id="PTHR11908">
    <property type="entry name" value="XANTHINE DEHYDROGENASE"/>
    <property type="match status" value="1"/>
</dbReference>
<sequence length="714" mass="79631">MMDNISRPIKRFDTADKIAGTAKYVADFKFEDMLYARTFRSTEARARIKSRKYPKLEEGYFIVDKDDVPGENIVHVVFDDQPCFADKVVNYIGEPILLVVGKDKEKILDIMSKIEIEYEKLDPILSIEEGINPKNPIYGEKNCFADYKYKKGSLEDIKKTAKYVIEGEYETGYQEHIYLEPQGAIGVYKNGKVTVYSTMQCPYFVKGAVEKCLGFPEDKVQVIQTVTGGGFGGKEDFPSLLGCHVACASIKTKKPVQLVLDRNEDVAVTPKRHPSKVKLKSYIDENHKILGMDVDIKVDCGPYSGLSNIVLQRTMFAAIGVYNVENVFVKGKSVATNNIMCGGFRGFGAPQAFVALELHMEHIANKLGVDSLELKMKNLVKKGDKSSTGGTFRENILLPEIIDRVMEMSSYKERKKKLEEERKEGKLKGLGMSIFFHGGGFTGSGERDHIKAKVKLVKHPDERVEVLIANVEMGQGVQTSMRKIVAKALNIPVERTIHENPDTDRVPDSGPTVASRTTMVVGKLLYDAALKLKERWNESDRVEVMTQYKHPEGFSWDDNNFVGDAYNSYSWGSNIVELEVDPLTYQTKILNVWSVFDIGNAIDERIVKGQIDGGVLQGLGYAGIEVMTSSKGLLNQRTSTDYTIPTSKDTPNMESDLVCEPYYNGPFGAKAVGELTFIGAAPAYALAVENAIGKEINKIPLTPEYLMEVMNDDK</sequence>
<dbReference type="GO" id="GO:0005506">
    <property type="term" value="F:iron ion binding"/>
    <property type="evidence" value="ECO:0007669"/>
    <property type="project" value="InterPro"/>
</dbReference>
<dbReference type="InterPro" id="IPR036856">
    <property type="entry name" value="Ald_Oxase/Xan_DH_a/b_sf"/>
</dbReference>
<dbReference type="Proteomes" id="UP000813637">
    <property type="component" value="Unassembled WGS sequence"/>
</dbReference>
<keyword evidence="2" id="KW-0560">Oxidoreductase</keyword>
<comment type="caution">
    <text evidence="4">The sequence shown here is derived from an EMBL/GenBank/DDBJ whole genome shotgun (WGS) entry which is preliminary data.</text>
</comment>
<dbReference type="Pfam" id="PF02738">
    <property type="entry name" value="MoCoBD_1"/>
    <property type="match status" value="1"/>
</dbReference>
<dbReference type="SMART" id="SM01008">
    <property type="entry name" value="Ald_Xan_dh_C"/>
    <property type="match status" value="1"/>
</dbReference>
<evidence type="ECO:0000313" key="5">
    <source>
        <dbReference type="Proteomes" id="UP000813637"/>
    </source>
</evidence>
<name>A0A9Q3YZE5_CLOBO</name>
<reference evidence="4" key="2">
    <citation type="journal article" date="2021" name="Microorganisms">
        <title>Extensive Genome Exploration of Clostridium botulinum Group III Field Strains.</title>
        <authorList>
            <person name="Fillo S."/>
            <person name="Giordani F."/>
            <person name="Tonon E."/>
            <person name="Drigo I."/>
            <person name="Anselmo A."/>
            <person name="Fortunato A."/>
            <person name="Lista F."/>
            <person name="Bano L."/>
        </authorList>
    </citation>
    <scope>NUCLEOTIDE SEQUENCE</scope>
    <source>
        <strain evidence="4">IZSVe-TV_9877_3_12</strain>
    </source>
</reference>
<gene>
    <name evidence="4" type="ORF">G8S53_08290</name>
</gene>
<evidence type="ECO:0000259" key="3">
    <source>
        <dbReference type="SMART" id="SM01008"/>
    </source>
</evidence>
<organism evidence="4 5">
    <name type="scientific">Clostridium botulinum C</name>
    <dbReference type="NCBI Taxonomy" id="36828"/>
    <lineage>
        <taxon>Bacteria</taxon>
        <taxon>Bacillati</taxon>
        <taxon>Bacillota</taxon>
        <taxon>Clostridia</taxon>
        <taxon>Eubacteriales</taxon>
        <taxon>Clostridiaceae</taxon>
        <taxon>Clostridium</taxon>
    </lineage>
</organism>
<dbReference type="InterPro" id="IPR008274">
    <property type="entry name" value="AldOxase/xan_DH_MoCoBD1"/>
</dbReference>
<dbReference type="EMBL" id="JAAMYB010000008">
    <property type="protein sequence ID" value="MCD3195279.1"/>
    <property type="molecule type" value="Genomic_DNA"/>
</dbReference>
<dbReference type="Gene3D" id="3.90.1170.50">
    <property type="entry name" value="Aldehyde oxidase/xanthine dehydrogenase, a/b hammerhead"/>
    <property type="match status" value="1"/>
</dbReference>
<protein>
    <submittedName>
        <fullName evidence="4">Xanthine dehydrogenase family protein</fullName>
    </submittedName>
</protein>
<dbReference type="InterPro" id="IPR000674">
    <property type="entry name" value="Ald_Oxase/Xan_DH_a/b"/>
</dbReference>
<dbReference type="SUPFAM" id="SSF56003">
    <property type="entry name" value="Molybdenum cofactor-binding domain"/>
    <property type="match status" value="1"/>
</dbReference>
<dbReference type="GO" id="GO:0016491">
    <property type="term" value="F:oxidoreductase activity"/>
    <property type="evidence" value="ECO:0007669"/>
    <property type="project" value="UniProtKB-KW"/>
</dbReference>
<evidence type="ECO:0000256" key="1">
    <source>
        <dbReference type="ARBA" id="ARBA00022505"/>
    </source>
</evidence>
<dbReference type="Gene3D" id="3.30.365.10">
    <property type="entry name" value="Aldehyde oxidase/xanthine dehydrogenase, molybdopterin binding domain"/>
    <property type="match status" value="4"/>
</dbReference>
<evidence type="ECO:0000313" key="4">
    <source>
        <dbReference type="EMBL" id="MCD3195279.1"/>
    </source>
</evidence>
<reference evidence="4" key="1">
    <citation type="submission" date="2020-02" db="EMBL/GenBank/DDBJ databases">
        <authorList>
            <person name="Fillo S."/>
            <person name="Giordani F."/>
            <person name="Tonon E."/>
            <person name="Drigo I."/>
            <person name="Anselmo A."/>
            <person name="Fortunato A."/>
            <person name="Bano L."/>
            <person name="Lista F."/>
        </authorList>
    </citation>
    <scope>NUCLEOTIDE SEQUENCE</scope>
    <source>
        <strain evidence="4">IZSVe-TV_9877_3_12</strain>
    </source>
</reference>
<keyword evidence="1" id="KW-0500">Molybdenum</keyword>
<dbReference type="InterPro" id="IPR046867">
    <property type="entry name" value="AldOxase/xan_DH_MoCoBD2"/>
</dbReference>
<dbReference type="InterPro" id="IPR037165">
    <property type="entry name" value="AldOxase/xan_DH_Mopterin-bd_sf"/>
</dbReference>
<dbReference type="PANTHER" id="PTHR11908:SF132">
    <property type="entry name" value="ALDEHYDE OXIDASE 1-RELATED"/>
    <property type="match status" value="1"/>
</dbReference>
<dbReference type="AlphaFoldDB" id="A0A9Q3YZE5"/>
<dbReference type="Pfam" id="PF20256">
    <property type="entry name" value="MoCoBD_2"/>
    <property type="match status" value="2"/>
</dbReference>
<proteinExistence type="predicted"/>
<dbReference type="InterPro" id="IPR016208">
    <property type="entry name" value="Ald_Oxase/xanthine_DH-like"/>
</dbReference>
<dbReference type="Pfam" id="PF01315">
    <property type="entry name" value="Ald_Xan_dh_C"/>
    <property type="match status" value="1"/>
</dbReference>